<evidence type="ECO:0000256" key="2">
    <source>
        <dbReference type="ARBA" id="ARBA00022561"/>
    </source>
</evidence>
<keyword evidence="4" id="KW-1162">Viral penetration into host cytoplasm</keyword>
<keyword evidence="8" id="KW-1160">Virus entry into host cell</keyword>
<dbReference type="Pfam" id="PF03115">
    <property type="entry name" value="Astro_capsid_N"/>
    <property type="match status" value="1"/>
</dbReference>
<dbReference type="InterPro" id="IPR004337">
    <property type="entry name" value="Astro_capsid_N"/>
</dbReference>
<feature type="non-terminal residue" evidence="12">
    <location>
        <position position="189"/>
    </location>
</feature>
<accession>F1D7Y6</accession>
<dbReference type="GO" id="GO:0075512">
    <property type="term" value="P:clathrin-dependent endocytosis of virus by host cell"/>
    <property type="evidence" value="ECO:0007669"/>
    <property type="project" value="UniProtKB-KW"/>
</dbReference>
<keyword evidence="6" id="KW-1164">Virus endocytosis by host</keyword>
<dbReference type="Gene3D" id="2.60.120.20">
    <property type="match status" value="1"/>
</dbReference>
<evidence type="ECO:0000256" key="3">
    <source>
        <dbReference type="ARBA" id="ARBA00022570"/>
    </source>
</evidence>
<reference evidence="12" key="1">
    <citation type="submission" date="2010-11" db="EMBL/GenBank/DDBJ databases">
        <title>Discovery, Phylogenetic Analysis, Diagnostic Test Development, and Surveillance of the Astroviruses of Marine Mammals.</title>
        <authorList>
            <person name="Wellehan J.F.X.Jr."/>
        </authorList>
    </citation>
    <scope>NUCLEOTIDE SEQUENCE</scope>
    <source>
        <strain evidence="12">Tt27</strain>
    </source>
</reference>
<keyword evidence="2" id="KW-0167">Capsid protein</keyword>
<sequence length="189" mass="20251">MANGRGKDVSVEVKASGSQRSKSRSRSRSRGRNPAVKVTVNTKPKRNGQNRRGGRPNRNFSRKSVRRQIKRELDKQGVTGPTPSVSQIATATLGTINGNSSNQAERELSCFLNPALIKENTGSNGFGPVTAFAAQYSLWRCTSLSVKLTPLIGSSAVSGTGYRVSVNATGSPSSDSWSGLGARKHRDFQ</sequence>
<feature type="compositionally biased region" description="Basic and acidic residues" evidence="10">
    <location>
        <begin position="1"/>
        <end position="11"/>
    </location>
</feature>
<feature type="region of interest" description="Disordered" evidence="10">
    <location>
        <begin position="1"/>
        <end position="66"/>
    </location>
</feature>
<evidence type="ECO:0000256" key="1">
    <source>
        <dbReference type="ARBA" id="ARBA00004328"/>
    </source>
</evidence>
<evidence type="ECO:0000256" key="5">
    <source>
        <dbReference type="ARBA" id="ARBA00022844"/>
    </source>
</evidence>
<feature type="compositionally biased region" description="Basic residues" evidence="10">
    <location>
        <begin position="43"/>
        <end position="66"/>
    </location>
</feature>
<comment type="subcellular location">
    <subcellularLocation>
        <location evidence="1">Virion</location>
    </subcellularLocation>
</comment>
<keyword evidence="5" id="KW-0946">Virion</keyword>
<evidence type="ECO:0000256" key="10">
    <source>
        <dbReference type="SAM" id="MobiDB-lite"/>
    </source>
</evidence>
<evidence type="ECO:0000256" key="9">
    <source>
        <dbReference type="ARBA" id="ARBA00045703"/>
    </source>
</evidence>
<feature type="domain" description="Astrovirus capsid protein inner core" evidence="11">
    <location>
        <begin position="17"/>
        <end position="187"/>
    </location>
</feature>
<comment type="function">
    <text evidence="9">The capsid polyprotein VP90 self-assembles and undergoes a proteolytic cleavage by host caspases to yield the immature VP70 virion.</text>
</comment>
<dbReference type="EMBL" id="HQ668123">
    <property type="protein sequence ID" value="ADX97498.1"/>
    <property type="molecule type" value="Genomic_RNA"/>
</dbReference>
<feature type="compositionally biased region" description="Basic residues" evidence="10">
    <location>
        <begin position="21"/>
        <end position="31"/>
    </location>
</feature>
<dbReference type="GO" id="GO:0039617">
    <property type="term" value="C:T=3 icosahedral viral capsid"/>
    <property type="evidence" value="ECO:0007669"/>
    <property type="project" value="UniProtKB-KW"/>
</dbReference>
<protein>
    <submittedName>
        <fullName evidence="12">Capsid</fullName>
    </submittedName>
</protein>
<organism evidence="12">
    <name type="scientific">Bottlenose dolphin astrovirus 1</name>
    <dbReference type="NCBI Taxonomy" id="645425"/>
    <lineage>
        <taxon>Viruses</taxon>
        <taxon>Riboviria</taxon>
        <taxon>Orthornavirae</taxon>
        <taxon>Pisuviricota</taxon>
        <taxon>Stelpaviricetes</taxon>
        <taxon>Stellavirales</taxon>
        <taxon>Astroviridae</taxon>
        <taxon>Mamastrovirus</taxon>
        <taxon>Mamastrovirus tursiopis</taxon>
        <taxon>Mamastrovirus 7</taxon>
    </lineage>
</organism>
<evidence type="ECO:0000256" key="8">
    <source>
        <dbReference type="ARBA" id="ARBA00023296"/>
    </source>
</evidence>
<proteinExistence type="predicted"/>
<dbReference type="InterPro" id="IPR029053">
    <property type="entry name" value="Viral_coat"/>
</dbReference>
<evidence type="ECO:0000256" key="7">
    <source>
        <dbReference type="ARBA" id="ARBA00023060"/>
    </source>
</evidence>
<evidence type="ECO:0000313" key="12">
    <source>
        <dbReference type="EMBL" id="ADX97498.1"/>
    </source>
</evidence>
<evidence type="ECO:0000256" key="4">
    <source>
        <dbReference type="ARBA" id="ARBA00022595"/>
    </source>
</evidence>
<evidence type="ECO:0000256" key="6">
    <source>
        <dbReference type="ARBA" id="ARBA00022890"/>
    </source>
</evidence>
<keyword evidence="7" id="KW-1142">T=3 icosahedral capsid protein</keyword>
<keyword evidence="3" id="KW-1165">Clathrin-mediated endocytosis of virus by host</keyword>
<feature type="region of interest" description="Disordered" evidence="10">
    <location>
        <begin position="168"/>
        <end position="189"/>
    </location>
</feature>
<name>F1D7Y6_9VIRU</name>
<evidence type="ECO:0000259" key="11">
    <source>
        <dbReference type="Pfam" id="PF03115"/>
    </source>
</evidence>
<feature type="compositionally biased region" description="Polar residues" evidence="10">
    <location>
        <begin position="168"/>
        <end position="177"/>
    </location>
</feature>